<evidence type="ECO:0000256" key="1">
    <source>
        <dbReference type="SAM" id="MobiDB-lite"/>
    </source>
</evidence>
<feature type="compositionally biased region" description="Basic and acidic residues" evidence="1">
    <location>
        <begin position="299"/>
        <end position="318"/>
    </location>
</feature>
<evidence type="ECO:0000313" key="2">
    <source>
        <dbReference type="EMBL" id="RHW46429.1"/>
    </source>
</evidence>
<accession>A0A417Z741</accession>
<feature type="region of interest" description="Disordered" evidence="1">
    <location>
        <begin position="294"/>
        <end position="333"/>
    </location>
</feature>
<proteinExistence type="predicted"/>
<dbReference type="PIRSF" id="PIRSF028754">
    <property type="entry name" value="UCP028754"/>
    <property type="match status" value="1"/>
</dbReference>
<evidence type="ECO:0000313" key="3">
    <source>
        <dbReference type="Proteomes" id="UP000285376"/>
    </source>
</evidence>
<dbReference type="Proteomes" id="UP000285376">
    <property type="component" value="Unassembled WGS sequence"/>
</dbReference>
<dbReference type="InterPro" id="IPR019151">
    <property type="entry name" value="Proteasome_assmbl_chaperone_2"/>
</dbReference>
<dbReference type="EMBL" id="QWLM01000005">
    <property type="protein sequence ID" value="RHW46429.1"/>
    <property type="molecule type" value="Genomic_DNA"/>
</dbReference>
<gene>
    <name evidence="2" type="ORF">D1832_06275</name>
</gene>
<name>A0A417Z741_9MICO</name>
<dbReference type="AlphaFoldDB" id="A0A417Z741"/>
<dbReference type="InterPro" id="IPR008492">
    <property type="entry name" value="Rv2714-like"/>
</dbReference>
<organism evidence="2 3">
    <name type="scientific">Dermacoccus abyssi</name>
    <dbReference type="NCBI Taxonomy" id="322596"/>
    <lineage>
        <taxon>Bacteria</taxon>
        <taxon>Bacillati</taxon>
        <taxon>Actinomycetota</taxon>
        <taxon>Actinomycetes</taxon>
        <taxon>Micrococcales</taxon>
        <taxon>Dermacoccaceae</taxon>
        <taxon>Dermacoccus</taxon>
    </lineage>
</organism>
<dbReference type="InterPro" id="IPR038389">
    <property type="entry name" value="PSMG2_sf"/>
</dbReference>
<sequence length="333" mass="36394">MLDPAQLFRLETDTTSHDLRASTMVVALGGFIDAGFAQKLMSQHILGTLEHTVVASFDLDQLLDYRGRRPVMTFDRDRFSEYDDPSLVLYRVIDAEGTPFLLLTGPEPDYQWERVAEATRMLASMFGVSLMVSAHGIPMAVPHTRPIGFTRYASNQRYLTENEPLFGNVQIPASAEGLLHIRLAEAGIDTAGFAVHVPHYLVQVEYGDAAIAALECVTGLTGLAIPAQELAAIAGLHRADIAKQVGENDEVTEVVSGLEQQYDTFTEGRRRRSLLAAELNELPSADEIGEELEQFLRSGSDEKEDTPGGERGAAHHADDSDDSDGSPNRPQAD</sequence>
<protein>
    <submittedName>
        <fullName evidence="2">PAC2 family protein</fullName>
    </submittedName>
</protein>
<comment type="caution">
    <text evidence="2">The sequence shown here is derived from an EMBL/GenBank/DDBJ whole genome shotgun (WGS) entry which is preliminary data.</text>
</comment>
<dbReference type="Gene3D" id="1.10.287.100">
    <property type="match status" value="1"/>
</dbReference>
<dbReference type="Gene3D" id="3.40.50.10900">
    <property type="entry name" value="PAC-like subunit"/>
    <property type="match status" value="1"/>
</dbReference>
<dbReference type="SUPFAM" id="SSF159659">
    <property type="entry name" value="Cgl1923-like"/>
    <property type="match status" value="1"/>
</dbReference>
<dbReference type="RefSeq" id="WP_118913107.1">
    <property type="nucleotide sequence ID" value="NZ_CBCRVH010000004.1"/>
</dbReference>
<reference evidence="2 3" key="1">
    <citation type="submission" date="2018-08" db="EMBL/GenBank/DDBJ databases">
        <title>Whole genome sequence analysis of Dermacoccus abyssi bacteria isolated from Deep Mariana trench Micromonospora spp reveals genes involved in the environmental adaptation and production of secondary metabolites.</title>
        <authorList>
            <person name="Abdel-Mageed W.M."/>
            <person name="Lehri B."/>
            <person name="Nouioui I."/>
            <person name="Goodfellow I."/>
            <person name="Jaspars M."/>
            <person name="Karlyshev A."/>
        </authorList>
    </citation>
    <scope>NUCLEOTIDE SEQUENCE [LARGE SCALE GENOMIC DNA]</scope>
    <source>
        <strain evidence="2 3">MT1.1</strain>
    </source>
</reference>
<dbReference type="Pfam" id="PF09754">
    <property type="entry name" value="PAC2"/>
    <property type="match status" value="1"/>
</dbReference>